<dbReference type="NCBIfam" id="TIGR01640">
    <property type="entry name" value="F_box_assoc_1"/>
    <property type="match status" value="1"/>
</dbReference>
<gene>
    <name evidence="3" type="ORF">STAS_21992</name>
</gene>
<comment type="caution">
    <text evidence="3">The sequence shown here is derived from an EMBL/GenBank/DDBJ whole genome shotgun (WGS) entry which is preliminary data.</text>
</comment>
<dbReference type="InterPro" id="IPR017451">
    <property type="entry name" value="F-box-assoc_interact_dom"/>
</dbReference>
<dbReference type="SUPFAM" id="SSF81383">
    <property type="entry name" value="F-box domain"/>
    <property type="match status" value="1"/>
</dbReference>
<keyword evidence="1" id="KW-1133">Transmembrane helix</keyword>
<evidence type="ECO:0000313" key="4">
    <source>
        <dbReference type="Proteomes" id="UP000325081"/>
    </source>
</evidence>
<keyword evidence="1" id="KW-0472">Membrane</keyword>
<protein>
    <submittedName>
        <fullName evidence="3">F-box and associated interaction domains-containing protein</fullName>
    </submittedName>
</protein>
<accession>A0A5A7QJ45</accession>
<reference evidence="4" key="1">
    <citation type="journal article" date="2019" name="Curr. Biol.">
        <title>Genome Sequence of Striga asiatica Provides Insight into the Evolution of Plant Parasitism.</title>
        <authorList>
            <person name="Yoshida S."/>
            <person name="Kim S."/>
            <person name="Wafula E.K."/>
            <person name="Tanskanen J."/>
            <person name="Kim Y.M."/>
            <person name="Honaas L."/>
            <person name="Yang Z."/>
            <person name="Spallek T."/>
            <person name="Conn C.E."/>
            <person name="Ichihashi Y."/>
            <person name="Cheong K."/>
            <person name="Cui S."/>
            <person name="Der J.P."/>
            <person name="Gundlach H."/>
            <person name="Jiao Y."/>
            <person name="Hori C."/>
            <person name="Ishida J.K."/>
            <person name="Kasahara H."/>
            <person name="Kiba T."/>
            <person name="Kim M.S."/>
            <person name="Koo N."/>
            <person name="Laohavisit A."/>
            <person name="Lee Y.H."/>
            <person name="Lumba S."/>
            <person name="McCourt P."/>
            <person name="Mortimer J.C."/>
            <person name="Mutuku J.M."/>
            <person name="Nomura T."/>
            <person name="Sasaki-Sekimoto Y."/>
            <person name="Seto Y."/>
            <person name="Wang Y."/>
            <person name="Wakatake T."/>
            <person name="Sakakibara H."/>
            <person name="Demura T."/>
            <person name="Yamaguchi S."/>
            <person name="Yoneyama K."/>
            <person name="Manabe R.I."/>
            <person name="Nelson D.C."/>
            <person name="Schulman A.H."/>
            <person name="Timko M.P."/>
            <person name="dePamphilis C.W."/>
            <person name="Choi D."/>
            <person name="Shirasu K."/>
        </authorList>
    </citation>
    <scope>NUCLEOTIDE SEQUENCE [LARGE SCALE GENOMIC DNA]</scope>
    <source>
        <strain evidence="4">cv. UVA1</strain>
    </source>
</reference>
<dbReference type="Pfam" id="PF00646">
    <property type="entry name" value="F-box"/>
    <property type="match status" value="1"/>
</dbReference>
<dbReference type="Proteomes" id="UP000325081">
    <property type="component" value="Unassembled WGS sequence"/>
</dbReference>
<dbReference type="InterPro" id="IPR050796">
    <property type="entry name" value="SCF_F-box_component"/>
</dbReference>
<dbReference type="PANTHER" id="PTHR31672">
    <property type="entry name" value="BNACNNG10540D PROTEIN"/>
    <property type="match status" value="1"/>
</dbReference>
<keyword evidence="4" id="KW-1185">Reference proteome</keyword>
<proteinExistence type="predicted"/>
<feature type="non-terminal residue" evidence="3">
    <location>
        <position position="471"/>
    </location>
</feature>
<evidence type="ECO:0000256" key="1">
    <source>
        <dbReference type="SAM" id="Phobius"/>
    </source>
</evidence>
<dbReference type="EMBL" id="BKCP01007181">
    <property type="protein sequence ID" value="GER45080.1"/>
    <property type="molecule type" value="Genomic_DNA"/>
</dbReference>
<dbReference type="Pfam" id="PF07734">
    <property type="entry name" value="FBA_1"/>
    <property type="match status" value="1"/>
</dbReference>
<dbReference type="AlphaFoldDB" id="A0A5A7QJ45"/>
<dbReference type="InterPro" id="IPR006527">
    <property type="entry name" value="F-box-assoc_dom_typ1"/>
</dbReference>
<organism evidence="3 4">
    <name type="scientific">Striga asiatica</name>
    <name type="common">Asiatic witchweed</name>
    <name type="synonym">Buchnera asiatica</name>
    <dbReference type="NCBI Taxonomy" id="4170"/>
    <lineage>
        <taxon>Eukaryota</taxon>
        <taxon>Viridiplantae</taxon>
        <taxon>Streptophyta</taxon>
        <taxon>Embryophyta</taxon>
        <taxon>Tracheophyta</taxon>
        <taxon>Spermatophyta</taxon>
        <taxon>Magnoliopsida</taxon>
        <taxon>eudicotyledons</taxon>
        <taxon>Gunneridae</taxon>
        <taxon>Pentapetalae</taxon>
        <taxon>asterids</taxon>
        <taxon>lamiids</taxon>
        <taxon>Lamiales</taxon>
        <taxon>Orobanchaceae</taxon>
        <taxon>Buchnereae</taxon>
        <taxon>Striga</taxon>
    </lineage>
</organism>
<dbReference type="InterPro" id="IPR036047">
    <property type="entry name" value="F-box-like_dom_sf"/>
</dbReference>
<keyword evidence="1" id="KW-0812">Transmembrane</keyword>
<dbReference type="CDD" id="cd22157">
    <property type="entry name" value="F-box_AtFBW1-like"/>
    <property type="match status" value="1"/>
</dbReference>
<dbReference type="SMART" id="SM00256">
    <property type="entry name" value="FBOX"/>
    <property type="match status" value="1"/>
</dbReference>
<dbReference type="Gene3D" id="1.20.1280.50">
    <property type="match status" value="1"/>
</dbReference>
<evidence type="ECO:0000259" key="2">
    <source>
        <dbReference type="PROSITE" id="PS50181"/>
    </source>
</evidence>
<evidence type="ECO:0000313" key="3">
    <source>
        <dbReference type="EMBL" id="GER45080.1"/>
    </source>
</evidence>
<dbReference type="OrthoDB" id="5314306at2759"/>
<sequence length="471" mass="53061">MSEYLPQEMLIKTLTRLPPKTLIKFKSVSKTWNSLISSPYFISAHTQRQILFSKPQTILRRYLTPLHTELYSLHREFDCEDLKEEGTEIEYPFRNLARFYFRIVGSCNGVLCLSDDLFGRPGPILLWNPSIKRKFVLPDSNNPGHEPYSHVRVLGFGYDPMHDDYKVVRLSYVQGDNGYPVPPEAEVFALSTKNWRKINPGQVPEKCVVEYFWSQVVINGNVHWVAYKDSGRQAKVENSIMVFDLSREVFDEMPLSETLKTELPINLNALAIDGSLAVVHYNDDRVWGGSLGIWVMKKYGDSSTWSKEYNVEFGRGPGTVLGIGKSGCVILAVGNLGLISYDPVMRESDGLCVFGTGGSFYAGSYLESLVLLGEGEWMGGCVSSSSDSESESECVGDVEKSELWMQCSMSQYLTALLKRRILSSSLFLPLLVHATTMMSLTFSLRAMKRMSQLETSKSDHSSPNNFPSDRE</sequence>
<feature type="transmembrane region" description="Helical" evidence="1">
    <location>
        <begin position="426"/>
        <end position="447"/>
    </location>
</feature>
<name>A0A5A7QJ45_STRAF</name>
<dbReference type="PANTHER" id="PTHR31672:SF13">
    <property type="entry name" value="F-BOX PROTEIN CPR30-LIKE"/>
    <property type="match status" value="1"/>
</dbReference>
<feature type="domain" description="F-box" evidence="2">
    <location>
        <begin position="1"/>
        <end position="44"/>
    </location>
</feature>
<dbReference type="InterPro" id="IPR001810">
    <property type="entry name" value="F-box_dom"/>
</dbReference>
<dbReference type="PROSITE" id="PS50181">
    <property type="entry name" value="FBOX"/>
    <property type="match status" value="1"/>
</dbReference>